<dbReference type="AlphaFoldDB" id="N6VXG5"/>
<reference evidence="2 3" key="1">
    <citation type="journal article" date="2013" name="Genome Announc.">
        <title>Genome Sequence of the Polycyclic Aromatic Hydrocarbon-Degrading Bacterium Strain Marinobacter nanhaiticus D15-8WT.</title>
        <authorList>
            <person name="Cui Z."/>
            <person name="Gao W."/>
            <person name="Li Q."/>
            <person name="Xu G."/>
            <person name="Zheng L."/>
        </authorList>
    </citation>
    <scope>NUCLEOTIDE SEQUENCE [LARGE SCALE GENOMIC DNA]</scope>
    <source>
        <strain evidence="2 3">D15-8W</strain>
    </source>
</reference>
<feature type="transmembrane region" description="Helical" evidence="1">
    <location>
        <begin position="153"/>
        <end position="175"/>
    </location>
</feature>
<keyword evidence="1" id="KW-0812">Transmembrane</keyword>
<feature type="transmembrane region" description="Helical" evidence="1">
    <location>
        <begin position="44"/>
        <end position="66"/>
    </location>
</feature>
<gene>
    <name evidence="2" type="ORF">J057_06381</name>
</gene>
<proteinExistence type="predicted"/>
<sequence length="219" mass="24202">MERMRSFGHYVLGPISTEGLAAALPGGRLGGLMSVYWHEYVKTWMFRGFLGLLIGYGFSRLLSNAYFLEAAKQMMAPLFWNVVVVVGLFFALIGIVAHLVKFTPLAAYFMKSSKAIMNFASEVGALGFGVVLGLICIAAFQSGMNEFSDFMQSFAGIALLVLVLLLNLIVWWVAYCLRDDTPRPEYFIYVDQNKGLLFILCIAMIVLLMVASTLATMGT</sequence>
<keyword evidence="3" id="KW-1185">Reference proteome</keyword>
<feature type="transmembrane region" description="Helical" evidence="1">
    <location>
        <begin position="119"/>
        <end position="141"/>
    </location>
</feature>
<feature type="transmembrane region" description="Helical" evidence="1">
    <location>
        <begin position="195"/>
        <end position="217"/>
    </location>
</feature>
<evidence type="ECO:0000256" key="1">
    <source>
        <dbReference type="SAM" id="Phobius"/>
    </source>
</evidence>
<evidence type="ECO:0000313" key="2">
    <source>
        <dbReference type="EMBL" id="ENO14955.1"/>
    </source>
</evidence>
<dbReference type="STRING" id="626887.J057_06381"/>
<name>N6VXG5_9GAMM</name>
<comment type="caution">
    <text evidence="2">The sequence shown here is derived from an EMBL/GenBank/DDBJ whole genome shotgun (WGS) entry which is preliminary data.</text>
</comment>
<dbReference type="EMBL" id="APLQ01000011">
    <property type="protein sequence ID" value="ENO14955.1"/>
    <property type="molecule type" value="Genomic_DNA"/>
</dbReference>
<dbReference type="RefSeq" id="WP_004579252.1">
    <property type="nucleotide sequence ID" value="NZ_AP028878.1"/>
</dbReference>
<evidence type="ECO:0000313" key="3">
    <source>
        <dbReference type="Proteomes" id="UP000013165"/>
    </source>
</evidence>
<dbReference type="HOGENOM" id="CLU_1282781_0_0_6"/>
<keyword evidence="1" id="KW-1133">Transmembrane helix</keyword>
<organism evidence="2 3">
    <name type="scientific">Marinobacter nanhaiticus D15-8W</name>
    <dbReference type="NCBI Taxonomy" id="626887"/>
    <lineage>
        <taxon>Bacteria</taxon>
        <taxon>Pseudomonadati</taxon>
        <taxon>Pseudomonadota</taxon>
        <taxon>Gammaproteobacteria</taxon>
        <taxon>Pseudomonadales</taxon>
        <taxon>Marinobacteraceae</taxon>
        <taxon>Marinobacter</taxon>
    </lineage>
</organism>
<protein>
    <submittedName>
        <fullName evidence="2">Uncharacterized protein</fullName>
    </submittedName>
</protein>
<accession>N6VXG5</accession>
<keyword evidence="1" id="KW-0472">Membrane</keyword>
<dbReference type="Proteomes" id="UP000013165">
    <property type="component" value="Unassembled WGS sequence"/>
</dbReference>
<dbReference type="PATRIC" id="fig|626887.3.peg.1272"/>
<feature type="transmembrane region" description="Helical" evidence="1">
    <location>
        <begin position="78"/>
        <end position="99"/>
    </location>
</feature>
<dbReference type="OrthoDB" id="9830551at2"/>